<dbReference type="EMBL" id="CP032829">
    <property type="protein sequence ID" value="AYJ87659.1"/>
    <property type="molecule type" value="Genomic_DNA"/>
</dbReference>
<gene>
    <name evidence="1" type="ORF">D3Y57_19185</name>
</gene>
<protein>
    <submittedName>
        <fullName evidence="1">DUF2184 domain-containing protein</fullName>
    </submittedName>
</protein>
<sequence length="321" mass="34751">MYQLNDAQQATFGFVYNQSLLVNSTVYETKFPDLDFGRLVYVDSSAPEFAPGIATFISSTLGKADWFSGAAKDIKKADVTRDRVETRFHMAAIGYGYNIEEAGQAQLMGMNLDTGKAEAARRAYMEFMWNVTLTGDTTKGLAGLISQTAGVTIGTAPADGTGSVTTWFATDGTMTKTATQILRDFNNVILGIFTGSLTVEMADTVLLPYSTEAFLGATPMSATNSETVLSFIERNNVYTRRTGQPLTIRGELGLDAAGAGATKRMVAYANRQDVVKLHLPMPHRFLPVATADNVHFDIPGIFRTGGVEVIRPGAFRYLDGI</sequence>
<evidence type="ECO:0000313" key="1">
    <source>
        <dbReference type="EMBL" id="AYJ87659.1"/>
    </source>
</evidence>
<dbReference type="Pfam" id="PF09950">
    <property type="entry name" value="Major_capside"/>
    <property type="match status" value="1"/>
</dbReference>
<dbReference type="InterPro" id="IPR020049">
    <property type="entry name" value="Major_capsid-like"/>
</dbReference>
<evidence type="ECO:0000313" key="2">
    <source>
        <dbReference type="Proteomes" id="UP000276254"/>
    </source>
</evidence>
<dbReference type="AlphaFoldDB" id="A0A494TDP6"/>
<dbReference type="RefSeq" id="WP_121155258.1">
    <property type="nucleotide sequence ID" value="NZ_CP032829.1"/>
</dbReference>
<dbReference type="OrthoDB" id="8437797at2"/>
<dbReference type="KEGG" id="spha:D3Y57_19185"/>
<dbReference type="Proteomes" id="UP000276254">
    <property type="component" value="Chromosome"/>
</dbReference>
<proteinExistence type="predicted"/>
<organism evidence="1 2">
    <name type="scientific">Sphingomonas paeninsulae</name>
    <dbReference type="NCBI Taxonomy" id="2319844"/>
    <lineage>
        <taxon>Bacteria</taxon>
        <taxon>Pseudomonadati</taxon>
        <taxon>Pseudomonadota</taxon>
        <taxon>Alphaproteobacteria</taxon>
        <taxon>Sphingomonadales</taxon>
        <taxon>Sphingomonadaceae</taxon>
        <taxon>Sphingomonas</taxon>
    </lineage>
</organism>
<accession>A0A494TDP6</accession>
<dbReference type="PIRSF" id="PIRSF029202">
    <property type="entry name" value="UCP029202"/>
    <property type="match status" value="1"/>
</dbReference>
<name>A0A494TDP6_SPHPE</name>
<keyword evidence="2" id="KW-1185">Reference proteome</keyword>
<reference evidence="1 2" key="1">
    <citation type="submission" date="2018-09" db="EMBL/GenBank/DDBJ databases">
        <title>Sphingomonas peninsula sp. nov., isolated from fildes peninsula, Antarctic soil.</title>
        <authorList>
            <person name="Yingchao G."/>
        </authorList>
    </citation>
    <scope>NUCLEOTIDE SEQUENCE [LARGE SCALE GENOMIC DNA]</scope>
    <source>
        <strain evidence="1 2">YZ-8</strain>
    </source>
</reference>